<dbReference type="GO" id="GO:0043190">
    <property type="term" value="C:ATP-binding cassette (ABC) transporter complex"/>
    <property type="evidence" value="ECO:0007669"/>
    <property type="project" value="InterPro"/>
</dbReference>
<dbReference type="Pfam" id="PF04069">
    <property type="entry name" value="OpuAC"/>
    <property type="match status" value="1"/>
</dbReference>
<dbReference type="PROSITE" id="PS51257">
    <property type="entry name" value="PROKAR_LIPOPROTEIN"/>
    <property type="match status" value="1"/>
</dbReference>
<gene>
    <name evidence="3" type="ORF">EDC18_10624</name>
</gene>
<evidence type="ECO:0000256" key="1">
    <source>
        <dbReference type="SAM" id="Coils"/>
    </source>
</evidence>
<dbReference type="AlphaFoldDB" id="A0A4V2V062"/>
<proteinExistence type="predicted"/>
<dbReference type="InterPro" id="IPR007210">
    <property type="entry name" value="ABC_Gly_betaine_transp_sub-bd"/>
</dbReference>
<accession>A0A4V2V062</accession>
<organism evidence="3 4">
    <name type="scientific">Natranaerovirga pectinivora</name>
    <dbReference type="NCBI Taxonomy" id="682400"/>
    <lineage>
        <taxon>Bacteria</taxon>
        <taxon>Bacillati</taxon>
        <taxon>Bacillota</taxon>
        <taxon>Clostridia</taxon>
        <taxon>Lachnospirales</taxon>
        <taxon>Natranaerovirgaceae</taxon>
        <taxon>Natranaerovirga</taxon>
    </lineage>
</organism>
<keyword evidence="4" id="KW-1185">Reference proteome</keyword>
<comment type="caution">
    <text evidence="3">The sequence shown here is derived from an EMBL/GenBank/DDBJ whole genome shotgun (WGS) entry which is preliminary data.</text>
</comment>
<dbReference type="GO" id="GO:0022857">
    <property type="term" value="F:transmembrane transporter activity"/>
    <property type="evidence" value="ECO:0007669"/>
    <property type="project" value="InterPro"/>
</dbReference>
<evidence type="ECO:0000313" key="4">
    <source>
        <dbReference type="Proteomes" id="UP000294902"/>
    </source>
</evidence>
<keyword evidence="1" id="KW-0175">Coiled coil</keyword>
<protein>
    <submittedName>
        <fullName evidence="3">ABC-type proline/glycine betaine transport system substrate-binding protein</fullName>
    </submittedName>
</protein>
<dbReference type="RefSeq" id="WP_132252461.1">
    <property type="nucleotide sequence ID" value="NZ_SMAL01000006.1"/>
</dbReference>
<dbReference type="Gene3D" id="3.40.190.10">
    <property type="entry name" value="Periplasmic binding protein-like II"/>
    <property type="match status" value="1"/>
</dbReference>
<feature type="domain" description="ABC-type glycine betaine transport system substrate-binding" evidence="2">
    <location>
        <begin position="34"/>
        <end position="259"/>
    </location>
</feature>
<dbReference type="Gene3D" id="3.40.190.100">
    <property type="entry name" value="Glycine betaine-binding periplasmic protein, domain 2"/>
    <property type="match status" value="1"/>
</dbReference>
<name>A0A4V2V062_9FIRM</name>
<evidence type="ECO:0000259" key="2">
    <source>
        <dbReference type="Pfam" id="PF04069"/>
    </source>
</evidence>
<dbReference type="Proteomes" id="UP000294902">
    <property type="component" value="Unassembled WGS sequence"/>
</dbReference>
<feature type="coiled-coil region" evidence="1">
    <location>
        <begin position="255"/>
        <end position="282"/>
    </location>
</feature>
<dbReference type="OrthoDB" id="9787902at2"/>
<sequence>MRKLLIIITVLLLMVGCSKEQETSVDNLIEVEADLTIGFESYPSSLAQSFLLKNILENKGYIVSLKNISDQNKYEAIEQKKIDVAFGCWLPDINMLDLIQYEDSVETLGINYASSEIRLYAPFYSHISDVTELNFYRKNLDRTIYVLESNNDYLYNMIDTWLETKEIDYTLQTLTVNELDQKIKEYAEENKWFVFAGWSPHYLLGKYNLRPLTGKTFIFPQQNHTIINKNYDNEEIRRVIKDFYLEPWEMNELLLILTENEVRKYNKEIENWIRRSPNLQNRIR</sequence>
<reference evidence="3 4" key="1">
    <citation type="submission" date="2019-03" db="EMBL/GenBank/DDBJ databases">
        <title>Genomic Encyclopedia of Type Strains, Phase IV (KMG-IV): sequencing the most valuable type-strain genomes for metagenomic binning, comparative biology and taxonomic classification.</title>
        <authorList>
            <person name="Goeker M."/>
        </authorList>
    </citation>
    <scope>NUCLEOTIDE SEQUENCE [LARGE SCALE GENOMIC DNA]</scope>
    <source>
        <strain evidence="3 4">DSM 24629</strain>
    </source>
</reference>
<evidence type="ECO:0000313" key="3">
    <source>
        <dbReference type="EMBL" id="TCT14228.1"/>
    </source>
</evidence>
<dbReference type="SUPFAM" id="SSF53850">
    <property type="entry name" value="Periplasmic binding protein-like II"/>
    <property type="match status" value="1"/>
</dbReference>
<dbReference type="EMBL" id="SMAL01000006">
    <property type="protein sequence ID" value="TCT14228.1"/>
    <property type="molecule type" value="Genomic_DNA"/>
</dbReference>